<feature type="region of interest" description="Disordered" evidence="1">
    <location>
        <begin position="150"/>
        <end position="173"/>
    </location>
</feature>
<protein>
    <recommendedName>
        <fullName evidence="5">DUF3592 domain-containing protein</fullName>
    </recommendedName>
</protein>
<keyword evidence="2" id="KW-0812">Transmembrane</keyword>
<reference evidence="3 4" key="1">
    <citation type="submission" date="2023-07" db="EMBL/GenBank/DDBJ databases">
        <title>Sequencing the genomes of 1000 actinobacteria strains.</title>
        <authorList>
            <person name="Klenk H.-P."/>
        </authorList>
    </citation>
    <scope>NUCLEOTIDE SEQUENCE [LARGE SCALE GENOMIC DNA]</scope>
    <source>
        <strain evidence="3 4">DSM 44508</strain>
    </source>
</reference>
<name>A0ABU2B7J4_9CORY</name>
<evidence type="ECO:0000313" key="4">
    <source>
        <dbReference type="Proteomes" id="UP001183619"/>
    </source>
</evidence>
<feature type="transmembrane region" description="Helical" evidence="2">
    <location>
        <begin position="117"/>
        <end position="142"/>
    </location>
</feature>
<accession>A0ABU2B7J4</accession>
<organism evidence="3 4">
    <name type="scientific">Corynebacterium felinum</name>
    <dbReference type="NCBI Taxonomy" id="131318"/>
    <lineage>
        <taxon>Bacteria</taxon>
        <taxon>Bacillati</taxon>
        <taxon>Actinomycetota</taxon>
        <taxon>Actinomycetes</taxon>
        <taxon>Mycobacteriales</taxon>
        <taxon>Corynebacteriaceae</taxon>
        <taxon>Corynebacterium</taxon>
    </lineage>
</organism>
<evidence type="ECO:0008006" key="5">
    <source>
        <dbReference type="Google" id="ProtNLM"/>
    </source>
</evidence>
<feature type="transmembrane region" description="Helical" evidence="2">
    <location>
        <begin position="21"/>
        <end position="44"/>
    </location>
</feature>
<proteinExistence type="predicted"/>
<sequence length="173" mass="18888">MSTSIPRIPVYSATRVKRRAIQAVLFLYAAAMVGCAAMVIGPALNDWTIESNPGRALAKVTAVTNTKTVVEYQDEEGVYHSPHNGLLYPTGLGVGQRVWINYAKTDPELAKVEGRKWTLALIPAASVFAGIHVVTLLLLFIVKQIRVGESRPQTPPRTRRITIAPRNKAEGAE</sequence>
<keyword evidence="2" id="KW-0472">Membrane</keyword>
<dbReference type="EMBL" id="JAVDYF010000001">
    <property type="protein sequence ID" value="MDR7354582.1"/>
    <property type="molecule type" value="Genomic_DNA"/>
</dbReference>
<comment type="caution">
    <text evidence="3">The sequence shown here is derived from an EMBL/GenBank/DDBJ whole genome shotgun (WGS) entry which is preliminary data.</text>
</comment>
<dbReference type="Proteomes" id="UP001183619">
    <property type="component" value="Unassembled WGS sequence"/>
</dbReference>
<keyword evidence="4" id="KW-1185">Reference proteome</keyword>
<gene>
    <name evidence="3" type="ORF">J2S37_001120</name>
</gene>
<evidence type="ECO:0000256" key="1">
    <source>
        <dbReference type="SAM" id="MobiDB-lite"/>
    </source>
</evidence>
<evidence type="ECO:0000256" key="2">
    <source>
        <dbReference type="SAM" id="Phobius"/>
    </source>
</evidence>
<evidence type="ECO:0000313" key="3">
    <source>
        <dbReference type="EMBL" id="MDR7354582.1"/>
    </source>
</evidence>
<dbReference type="PROSITE" id="PS51257">
    <property type="entry name" value="PROKAR_LIPOPROTEIN"/>
    <property type="match status" value="1"/>
</dbReference>
<keyword evidence="2" id="KW-1133">Transmembrane helix</keyword>